<evidence type="ECO:0000313" key="2">
    <source>
        <dbReference type="Proteomes" id="UP000034531"/>
    </source>
</evidence>
<proteinExistence type="predicted"/>
<protein>
    <submittedName>
        <fullName evidence="1">Uncharacterized protein</fullName>
    </submittedName>
</protein>
<accession>A0A0G0TVV6</accession>
<dbReference type="AlphaFoldDB" id="A0A0G0TVV6"/>
<comment type="caution">
    <text evidence="1">The sequence shown here is derived from an EMBL/GenBank/DDBJ whole genome shotgun (WGS) entry which is preliminary data.</text>
</comment>
<gene>
    <name evidence="1" type="ORF">UT84_C0002G0046</name>
</gene>
<dbReference type="Proteomes" id="UP000034531">
    <property type="component" value="Unassembled WGS sequence"/>
</dbReference>
<dbReference type="EMBL" id="LBYI01000002">
    <property type="protein sequence ID" value="KKR51185.1"/>
    <property type="molecule type" value="Genomic_DNA"/>
</dbReference>
<reference evidence="1 2" key="1">
    <citation type="journal article" date="2015" name="Nature">
        <title>rRNA introns, odd ribosomes, and small enigmatic genomes across a large radiation of phyla.</title>
        <authorList>
            <person name="Brown C.T."/>
            <person name="Hug L.A."/>
            <person name="Thomas B.C."/>
            <person name="Sharon I."/>
            <person name="Castelle C.J."/>
            <person name="Singh A."/>
            <person name="Wilkins M.J."/>
            <person name="Williams K.H."/>
            <person name="Banfield J.F."/>
        </authorList>
    </citation>
    <scope>NUCLEOTIDE SEQUENCE [LARGE SCALE GENOMIC DNA]</scope>
</reference>
<sequence length="200" mass="22446">MVMERLDAAGKHPDNQEPIQQFAIKEAKRLLRSAGVVDPGPKDTKPPAGKVLPGVDSFIPQHGEVLNPEFAESVRGVLLRLPLDLPFGALRYWNKAKRREEINRGYPERFVEVLKELSDAPDEWVTFMESLASAKRQQVAVAFSHVLRHSQYEIRRSVEPVNLGTPVADVAEKLSLSERKSEWGKSEYFVVAAFRDLASG</sequence>
<organism evidence="1 2">
    <name type="scientific">Candidatus Curtissbacteria bacterium GW2011_GWA1_40_16</name>
    <dbReference type="NCBI Taxonomy" id="1618405"/>
    <lineage>
        <taxon>Bacteria</taxon>
        <taxon>Candidatus Curtissiibacteriota</taxon>
    </lineage>
</organism>
<name>A0A0G0TVV6_9BACT</name>
<evidence type="ECO:0000313" key="1">
    <source>
        <dbReference type="EMBL" id="KKR51185.1"/>
    </source>
</evidence>